<keyword evidence="9" id="KW-1185">Reference proteome</keyword>
<organism evidence="8 9">
    <name type="scientific">Legionella impletisoli</name>
    <dbReference type="NCBI Taxonomy" id="343510"/>
    <lineage>
        <taxon>Bacteria</taxon>
        <taxon>Pseudomonadati</taxon>
        <taxon>Pseudomonadota</taxon>
        <taxon>Gammaproteobacteria</taxon>
        <taxon>Legionellales</taxon>
        <taxon>Legionellaceae</taxon>
        <taxon>Legionella</taxon>
    </lineage>
</organism>
<dbReference type="OrthoDB" id="9801912at2"/>
<dbReference type="PIRSF" id="PIRSF002741">
    <property type="entry name" value="MppA"/>
    <property type="match status" value="1"/>
</dbReference>
<keyword evidence="5" id="KW-0472">Membrane</keyword>
<evidence type="ECO:0000256" key="1">
    <source>
        <dbReference type="ARBA" id="ARBA00004196"/>
    </source>
</evidence>
<sequence length="722" mass="83196">MSHIKPWIGIITLLFSFSAKASGWIFNNPYPESQAHQKIYYTSFNEQPKTLDPAISYSANEYQFTGQIYEPVLQYDYLARPYKLVPLTAVEMPKVRYFDANGQELENLEGHNAAKTVYTIRIKPGIYYQPHPAFARSASGALMYRDLSEDYLDEHDINNLSDFKHTGTRELKADDYIYEIKRLANPRLSSPIYGLMSQYIEGFQDFGQNLPPPTLQKPFIDLRTYPLSGVRKLDDYTFEITIKGLYPQFIFWLAMPFFAPIPWEADYFYSQPDMDDRNLGLGWYPVGTGPFMLTENNPNSVMILEKNPNYHEDYFPATGSQHDLEKDVLHHPGERLPLINKAIYTLEKESIPRWNKFLQGYYDLSGVSADSFDQAIQISQTGKPILSSQMKKKGMRLTQMTDPSVFYLGFNMLDPVVGGKSERARKLRQAISIAINYEEHIAIFLNGRGTPAQSPIPPGIFGHRAGKKGINPYVYTWDNGLKRRPIDDAKALMKAAGYPNGRDPKTGLPLILNYDVPAAGGPDDKAQLNWMRKQFAKIGISLNIRATQYNRFQEKMRTGNAQIFSWGWNADYPDPENFLFLLYGPNSKVRYGGENAANYQNPEYDRLFDLMKNRQNDLKRKELIDKMLEIARKDAPWVFGVNTKSLLLSQQWVAPFKPNTISQNTLKYIAIDVPLRNELRKKWNQPVLWPIAFFIILMVLLLLPFFFAYRHKQRQQAPRVDL</sequence>
<dbReference type="PANTHER" id="PTHR30290:SF10">
    <property type="entry name" value="PERIPLASMIC OLIGOPEPTIDE-BINDING PROTEIN-RELATED"/>
    <property type="match status" value="1"/>
</dbReference>
<dbReference type="Pfam" id="PF00496">
    <property type="entry name" value="SBP_bac_5"/>
    <property type="match status" value="1"/>
</dbReference>
<dbReference type="PANTHER" id="PTHR30290">
    <property type="entry name" value="PERIPLASMIC BINDING COMPONENT OF ABC TRANSPORTER"/>
    <property type="match status" value="1"/>
</dbReference>
<evidence type="ECO:0000256" key="5">
    <source>
        <dbReference type="SAM" id="Phobius"/>
    </source>
</evidence>
<feature type="chain" id="PRO_5037869679" evidence="6">
    <location>
        <begin position="22"/>
        <end position="722"/>
    </location>
</feature>
<evidence type="ECO:0000313" key="9">
    <source>
        <dbReference type="Proteomes" id="UP000630149"/>
    </source>
</evidence>
<dbReference type="InterPro" id="IPR030678">
    <property type="entry name" value="Peptide/Ni-bd"/>
</dbReference>
<accession>A0A917JNH4</accession>
<keyword evidence="5" id="KW-0812">Transmembrane</keyword>
<dbReference type="GO" id="GO:0043190">
    <property type="term" value="C:ATP-binding cassette (ABC) transporter complex"/>
    <property type="evidence" value="ECO:0007669"/>
    <property type="project" value="InterPro"/>
</dbReference>
<dbReference type="Proteomes" id="UP000630149">
    <property type="component" value="Unassembled WGS sequence"/>
</dbReference>
<dbReference type="GO" id="GO:0030288">
    <property type="term" value="C:outer membrane-bounded periplasmic space"/>
    <property type="evidence" value="ECO:0007669"/>
    <property type="project" value="UniProtKB-ARBA"/>
</dbReference>
<protein>
    <submittedName>
        <fullName evidence="8">ABC transporter substrate-binding protein</fullName>
    </submittedName>
</protein>
<evidence type="ECO:0000256" key="3">
    <source>
        <dbReference type="ARBA" id="ARBA00022448"/>
    </source>
</evidence>
<evidence type="ECO:0000259" key="7">
    <source>
        <dbReference type="Pfam" id="PF00496"/>
    </source>
</evidence>
<proteinExistence type="inferred from homology"/>
<comment type="caution">
    <text evidence="8">The sequence shown here is derived from an EMBL/GenBank/DDBJ whole genome shotgun (WGS) entry which is preliminary data.</text>
</comment>
<dbReference type="GO" id="GO:1904680">
    <property type="term" value="F:peptide transmembrane transporter activity"/>
    <property type="evidence" value="ECO:0007669"/>
    <property type="project" value="TreeGrafter"/>
</dbReference>
<evidence type="ECO:0000256" key="2">
    <source>
        <dbReference type="ARBA" id="ARBA00005695"/>
    </source>
</evidence>
<keyword evidence="3" id="KW-0813">Transport</keyword>
<dbReference type="GO" id="GO:0015833">
    <property type="term" value="P:peptide transport"/>
    <property type="evidence" value="ECO:0007669"/>
    <property type="project" value="TreeGrafter"/>
</dbReference>
<dbReference type="AlphaFoldDB" id="A0A917JNH4"/>
<dbReference type="InterPro" id="IPR039424">
    <property type="entry name" value="SBP_5"/>
</dbReference>
<dbReference type="Gene3D" id="3.40.190.10">
    <property type="entry name" value="Periplasmic binding protein-like II"/>
    <property type="match status" value="1"/>
</dbReference>
<evidence type="ECO:0000313" key="8">
    <source>
        <dbReference type="EMBL" id="GGI78931.1"/>
    </source>
</evidence>
<reference evidence="8" key="1">
    <citation type="journal article" date="2014" name="Int. J. Syst. Evol. Microbiol.">
        <title>Complete genome sequence of Corynebacterium casei LMG S-19264T (=DSM 44701T), isolated from a smear-ripened cheese.</title>
        <authorList>
            <consortium name="US DOE Joint Genome Institute (JGI-PGF)"/>
            <person name="Walter F."/>
            <person name="Albersmeier A."/>
            <person name="Kalinowski J."/>
            <person name="Ruckert C."/>
        </authorList>
    </citation>
    <scope>NUCLEOTIDE SEQUENCE</scope>
    <source>
        <strain evidence="8">JCM 13919</strain>
    </source>
</reference>
<feature type="domain" description="Solute-binding protein family 5" evidence="7">
    <location>
        <begin position="169"/>
        <end position="586"/>
    </location>
</feature>
<dbReference type="EMBL" id="BMOB01000001">
    <property type="protein sequence ID" value="GGI78931.1"/>
    <property type="molecule type" value="Genomic_DNA"/>
</dbReference>
<comment type="similarity">
    <text evidence="2">Belongs to the bacterial solute-binding protein 5 family.</text>
</comment>
<reference evidence="8" key="2">
    <citation type="submission" date="2020-09" db="EMBL/GenBank/DDBJ databases">
        <authorList>
            <person name="Sun Q."/>
            <person name="Ohkuma M."/>
        </authorList>
    </citation>
    <scope>NUCLEOTIDE SEQUENCE</scope>
    <source>
        <strain evidence="8">JCM 13919</strain>
    </source>
</reference>
<dbReference type="SUPFAM" id="SSF53850">
    <property type="entry name" value="Periplasmic binding protein-like II"/>
    <property type="match status" value="1"/>
</dbReference>
<comment type="subcellular location">
    <subcellularLocation>
        <location evidence="1">Cell envelope</location>
    </subcellularLocation>
</comment>
<keyword evidence="4 6" id="KW-0732">Signal</keyword>
<dbReference type="CDD" id="cd08505">
    <property type="entry name" value="PBP2_NikA_DppA_OppA_like_18"/>
    <property type="match status" value="1"/>
</dbReference>
<feature type="transmembrane region" description="Helical" evidence="5">
    <location>
        <begin position="687"/>
        <end position="709"/>
    </location>
</feature>
<evidence type="ECO:0000256" key="6">
    <source>
        <dbReference type="SAM" id="SignalP"/>
    </source>
</evidence>
<dbReference type="Gene3D" id="3.90.76.10">
    <property type="entry name" value="Dipeptide-binding Protein, Domain 1"/>
    <property type="match status" value="1"/>
</dbReference>
<evidence type="ECO:0000256" key="4">
    <source>
        <dbReference type="ARBA" id="ARBA00022729"/>
    </source>
</evidence>
<dbReference type="InterPro" id="IPR000914">
    <property type="entry name" value="SBP_5_dom"/>
</dbReference>
<dbReference type="Gene3D" id="3.10.105.10">
    <property type="entry name" value="Dipeptide-binding Protein, Domain 3"/>
    <property type="match status" value="1"/>
</dbReference>
<gene>
    <name evidence="8" type="primary">hbpA</name>
    <name evidence="8" type="ORF">GCM10007966_04330</name>
</gene>
<keyword evidence="5" id="KW-1133">Transmembrane helix</keyword>
<feature type="signal peptide" evidence="6">
    <location>
        <begin position="1"/>
        <end position="21"/>
    </location>
</feature>
<name>A0A917JNH4_9GAMM</name>